<dbReference type="PROSITE" id="PS50172">
    <property type="entry name" value="BRCT"/>
    <property type="match status" value="1"/>
</dbReference>
<sequence length="777" mass="88255">MAETKSLSSGGIFFDLILNHIKENVTKDVRYNCAECGRLKNKDGELSGTLCPSCESSNLSLDPVLNKFTTVVKNLQFDIENRLGHNKNTNTVFLKPSSKYNTGGVFSAKENIILPGRKWKDKPSLVNIGRSNNIAVQTDFSFSPFDDVSFVVQQKYSVSNRSHGLKRFEDENMSLNTNKHVKFSQKAESRYTCTPVRSEENIAESENSHPSSQNHHENQSGDNANLDNIDIIITKSQEHFIETETEMIESSVNDMLLPRKMNASPLLFSPETKDSEMNCSDDDTECVGATPPRENENICTWRKPGVKPNEEQQDQEMLDANDQEMNTNDAEDSKWNEGSEEQNEKLNQTFERTKIDSEDTNMEARNKKQNLMNKKYVRNIGDTERDKNWDGQDQKQNKVINEKLDSSNMEENCYLEPMQTYDNEIDKDQNEASVNKLREEPKDSNLTCTPLEDGTIGGDNLDNDDKEDSVSHLNNANDTDTIRNPISQMKMKDDEFEDNQIKDDEFKVDPAGKELTEDELLTQNSQKFSKHNLKIVISNVEGNDLDHLEKFIATFNPILDNDVSQSSNFLVVGVDSENRVMRRTPKFLKAICLHVCIVNVDYLVQCCQVGDIVHLEKKFIPYDSSGLNGPIRSCISPNASLLDNFVFFSLEKDDYLSSLLEFIIIHNGGILVPDIKLFKAYNRDIGTQREMGPPGEPRHIGTQQIMGPPAEPRHIGTQKNTCRGVEYKKILLYGDNEESTFTEACKLKVFTAYKCYSLNYKRLFDCVASYDVAELEV</sequence>
<dbReference type="InterPro" id="IPR036420">
    <property type="entry name" value="BRCT_dom_sf"/>
</dbReference>
<dbReference type="Gene3D" id="3.40.50.10190">
    <property type="entry name" value="BRCT domain"/>
    <property type="match status" value="1"/>
</dbReference>
<dbReference type="EMBL" id="HBUF01333752">
    <property type="protein sequence ID" value="CAG6697524.1"/>
    <property type="molecule type" value="Transcribed_RNA"/>
</dbReference>
<dbReference type="Pfam" id="PF00533">
    <property type="entry name" value="BRCT"/>
    <property type="match status" value="1"/>
</dbReference>
<evidence type="ECO:0000313" key="3">
    <source>
        <dbReference type="EMBL" id="CAG6697524.1"/>
    </source>
</evidence>
<feature type="compositionally biased region" description="Polar residues" evidence="1">
    <location>
        <begin position="204"/>
        <end position="213"/>
    </location>
</feature>
<name>A0A8D8U0Y1_9HEMI</name>
<proteinExistence type="predicted"/>
<evidence type="ECO:0000256" key="1">
    <source>
        <dbReference type="SAM" id="MobiDB-lite"/>
    </source>
</evidence>
<feature type="domain" description="BRCT" evidence="2">
    <location>
        <begin position="523"/>
        <end position="620"/>
    </location>
</feature>
<feature type="region of interest" description="Disordered" evidence="1">
    <location>
        <begin position="184"/>
        <end position="225"/>
    </location>
</feature>
<protein>
    <recommendedName>
        <fullName evidence="2">BRCT domain-containing protein</fullName>
    </recommendedName>
</protein>
<feature type="compositionally biased region" description="Polar residues" evidence="1">
    <location>
        <begin position="471"/>
        <end position="482"/>
    </location>
</feature>
<feature type="region of interest" description="Disordered" evidence="1">
    <location>
        <begin position="269"/>
        <end position="291"/>
    </location>
</feature>
<dbReference type="AlphaFoldDB" id="A0A8D8U0Y1"/>
<dbReference type="SMART" id="SM00292">
    <property type="entry name" value="BRCT"/>
    <property type="match status" value="1"/>
</dbReference>
<evidence type="ECO:0000259" key="2">
    <source>
        <dbReference type="PROSITE" id="PS50172"/>
    </source>
</evidence>
<dbReference type="SUPFAM" id="SSF52113">
    <property type="entry name" value="BRCT domain"/>
    <property type="match status" value="1"/>
</dbReference>
<reference evidence="3" key="1">
    <citation type="submission" date="2021-05" db="EMBL/GenBank/DDBJ databases">
        <authorList>
            <person name="Alioto T."/>
            <person name="Alioto T."/>
            <person name="Gomez Garrido J."/>
        </authorList>
    </citation>
    <scope>NUCLEOTIDE SEQUENCE</scope>
</reference>
<dbReference type="CDD" id="cd00027">
    <property type="entry name" value="BRCT"/>
    <property type="match status" value="1"/>
</dbReference>
<feature type="region of interest" description="Disordered" evidence="1">
    <location>
        <begin position="436"/>
        <end position="482"/>
    </location>
</feature>
<organism evidence="3">
    <name type="scientific">Cacopsylla melanoneura</name>
    <dbReference type="NCBI Taxonomy" id="428564"/>
    <lineage>
        <taxon>Eukaryota</taxon>
        <taxon>Metazoa</taxon>
        <taxon>Ecdysozoa</taxon>
        <taxon>Arthropoda</taxon>
        <taxon>Hexapoda</taxon>
        <taxon>Insecta</taxon>
        <taxon>Pterygota</taxon>
        <taxon>Neoptera</taxon>
        <taxon>Paraneoptera</taxon>
        <taxon>Hemiptera</taxon>
        <taxon>Sternorrhyncha</taxon>
        <taxon>Psylloidea</taxon>
        <taxon>Psyllidae</taxon>
        <taxon>Psyllinae</taxon>
        <taxon>Cacopsylla</taxon>
    </lineage>
</organism>
<feature type="region of interest" description="Disordered" evidence="1">
    <location>
        <begin position="325"/>
        <end position="346"/>
    </location>
</feature>
<accession>A0A8D8U0Y1</accession>
<dbReference type="InterPro" id="IPR001357">
    <property type="entry name" value="BRCT_dom"/>
</dbReference>